<dbReference type="KEGG" id="lamb:KBB96_17635"/>
<dbReference type="Gene3D" id="3.30.70.790">
    <property type="entry name" value="UreE, C-terminal domain"/>
    <property type="match status" value="1"/>
</dbReference>
<evidence type="ECO:0000313" key="3">
    <source>
        <dbReference type="EMBL" id="QUE50668.1"/>
    </source>
</evidence>
<organism evidence="3 4">
    <name type="scientific">Luteolibacter ambystomatis</name>
    <dbReference type="NCBI Taxonomy" id="2824561"/>
    <lineage>
        <taxon>Bacteria</taxon>
        <taxon>Pseudomonadati</taxon>
        <taxon>Verrucomicrobiota</taxon>
        <taxon>Verrucomicrobiia</taxon>
        <taxon>Verrucomicrobiales</taxon>
        <taxon>Verrucomicrobiaceae</taxon>
        <taxon>Luteolibacter</taxon>
    </lineage>
</organism>
<dbReference type="EMBL" id="CP073100">
    <property type="protein sequence ID" value="QUE50668.1"/>
    <property type="molecule type" value="Genomic_DNA"/>
</dbReference>
<dbReference type="InterPro" id="IPR018551">
    <property type="entry name" value="DUF2007"/>
</dbReference>
<dbReference type="Proteomes" id="UP000676169">
    <property type="component" value="Chromosome"/>
</dbReference>
<reference evidence="3" key="1">
    <citation type="submission" date="2021-04" db="EMBL/GenBank/DDBJ databases">
        <title>Luteolibacter sp. 32A isolated from the skin of an Anderson's salamander (Ambystoma andersonii).</title>
        <authorList>
            <person name="Spergser J."/>
            <person name="Busse H.-J."/>
        </authorList>
    </citation>
    <scope>NUCLEOTIDE SEQUENCE</scope>
    <source>
        <strain evidence="3">32A</strain>
    </source>
</reference>
<accession>A0A975IZ89</accession>
<sequence length="240" mass="26603">MTVVKECGTLEDAWMAKNLLENEGIPADILDEALASTAPYLLNSSGIRVAVADEDAAAARQHLGLPPLSETARNRRQTVPGWLVFAIVVTAVISLFVVGVSQNRSGGRSAALKQEYDRNGDGRIDKRIESTSNGNPALVFRDDNYDGRWDTREEYENGERVRSQRDLDLDGTFDSVTIWKNDLPVTTTVTPGGSGFPLIRYDYKNGNPDTRWEDDDRDGAWNTCISYDAMGRETGRKSLR</sequence>
<keyword evidence="1" id="KW-0472">Membrane</keyword>
<name>A0A975IZ89_9BACT</name>
<feature type="domain" description="DUF2007" evidence="2">
    <location>
        <begin position="13"/>
        <end position="61"/>
    </location>
</feature>
<evidence type="ECO:0000259" key="2">
    <source>
        <dbReference type="Pfam" id="PF09413"/>
    </source>
</evidence>
<dbReference type="Pfam" id="PF09413">
    <property type="entry name" value="DUF2007"/>
    <property type="match status" value="1"/>
</dbReference>
<proteinExistence type="predicted"/>
<evidence type="ECO:0000313" key="4">
    <source>
        <dbReference type="Proteomes" id="UP000676169"/>
    </source>
</evidence>
<feature type="transmembrane region" description="Helical" evidence="1">
    <location>
        <begin position="79"/>
        <end position="100"/>
    </location>
</feature>
<dbReference type="AlphaFoldDB" id="A0A975IZ89"/>
<evidence type="ECO:0000256" key="1">
    <source>
        <dbReference type="SAM" id="Phobius"/>
    </source>
</evidence>
<keyword evidence="4" id="KW-1185">Reference proteome</keyword>
<gene>
    <name evidence="3" type="ORF">KBB96_17635</name>
</gene>
<keyword evidence="1" id="KW-0812">Transmembrane</keyword>
<dbReference type="RefSeq" id="WP_211630808.1">
    <property type="nucleotide sequence ID" value="NZ_CP073100.1"/>
</dbReference>
<protein>
    <submittedName>
        <fullName evidence="3">DUF2007 domain-containing protein</fullName>
    </submittedName>
</protein>
<keyword evidence="1" id="KW-1133">Transmembrane helix</keyword>